<evidence type="ECO:0000313" key="3">
    <source>
        <dbReference type="Proteomes" id="UP001187682"/>
    </source>
</evidence>
<dbReference type="EMBL" id="ONZQ02000007">
    <property type="protein sequence ID" value="SPO03066.1"/>
    <property type="molecule type" value="Genomic_DNA"/>
</dbReference>
<reference evidence="2" key="1">
    <citation type="submission" date="2018-03" db="EMBL/GenBank/DDBJ databases">
        <authorList>
            <person name="Guldener U."/>
        </authorList>
    </citation>
    <scope>NUCLEOTIDE SEQUENCE</scope>
</reference>
<feature type="region of interest" description="Disordered" evidence="1">
    <location>
        <begin position="137"/>
        <end position="157"/>
    </location>
</feature>
<name>A0AAE8MYD7_9PEZI</name>
<dbReference type="AlphaFoldDB" id="A0AAE8MYD7"/>
<feature type="region of interest" description="Disordered" evidence="1">
    <location>
        <begin position="1"/>
        <end position="23"/>
    </location>
</feature>
<accession>A0AAE8MYD7</accession>
<protein>
    <submittedName>
        <fullName evidence="2">Uncharacterized protein</fullName>
    </submittedName>
</protein>
<feature type="compositionally biased region" description="Basic and acidic residues" evidence="1">
    <location>
        <begin position="137"/>
        <end position="149"/>
    </location>
</feature>
<proteinExistence type="predicted"/>
<sequence length="157" mass="18485">MTSESAPAAPSQPPPLQASSDSPQRIPRAVILCRRAYSTAERALHSCPYHGIRYMAKVLWTVRQLPLEKYGEWKRERRRLSRVELMEFRFFIKLWNFLYEMDLNPYEPESDAREVIYWEVLDEFERRCQCGFTRSDFRKDSASGKRNDAGPEGSELM</sequence>
<comment type="caution">
    <text evidence="2">The sequence shown here is derived from an EMBL/GenBank/DDBJ whole genome shotgun (WGS) entry which is preliminary data.</text>
</comment>
<evidence type="ECO:0000313" key="2">
    <source>
        <dbReference type="EMBL" id="SPO03066.1"/>
    </source>
</evidence>
<dbReference type="Proteomes" id="UP001187682">
    <property type="component" value="Unassembled WGS sequence"/>
</dbReference>
<keyword evidence="3" id="KW-1185">Reference proteome</keyword>
<gene>
    <name evidence="2" type="ORF">DNG_05747</name>
</gene>
<organism evidence="2 3">
    <name type="scientific">Cephalotrichum gorgonifer</name>
    <dbReference type="NCBI Taxonomy" id="2041049"/>
    <lineage>
        <taxon>Eukaryota</taxon>
        <taxon>Fungi</taxon>
        <taxon>Dikarya</taxon>
        <taxon>Ascomycota</taxon>
        <taxon>Pezizomycotina</taxon>
        <taxon>Sordariomycetes</taxon>
        <taxon>Hypocreomycetidae</taxon>
        <taxon>Microascales</taxon>
        <taxon>Microascaceae</taxon>
        <taxon>Cephalotrichum</taxon>
    </lineage>
</organism>
<evidence type="ECO:0000256" key="1">
    <source>
        <dbReference type="SAM" id="MobiDB-lite"/>
    </source>
</evidence>